<proteinExistence type="inferred from homology"/>
<dbReference type="InterPro" id="IPR017853">
    <property type="entry name" value="GH"/>
</dbReference>
<comment type="similarity">
    <text evidence="3">Belongs to the glycosyl hydrolase 5 (cellulase A) family.</text>
</comment>
<comment type="caution">
    <text evidence="5">The sequence shown here is derived from an EMBL/GenBank/DDBJ whole genome shotgun (WGS) entry which is preliminary data.</text>
</comment>
<dbReference type="GO" id="GO:0004553">
    <property type="term" value="F:hydrolase activity, hydrolyzing O-glycosyl compounds"/>
    <property type="evidence" value="ECO:0007669"/>
    <property type="project" value="InterPro"/>
</dbReference>
<evidence type="ECO:0000256" key="1">
    <source>
        <dbReference type="ARBA" id="ARBA00022801"/>
    </source>
</evidence>
<dbReference type="EMBL" id="QPJD01000004">
    <property type="protein sequence ID" value="RCW49605.1"/>
    <property type="molecule type" value="Genomic_DNA"/>
</dbReference>
<keyword evidence="2 3" id="KW-0326">Glycosidase</keyword>
<evidence type="ECO:0000256" key="3">
    <source>
        <dbReference type="RuleBase" id="RU361153"/>
    </source>
</evidence>
<reference evidence="5 6" key="1">
    <citation type="submission" date="2018-07" db="EMBL/GenBank/DDBJ databases">
        <title>Genomic Encyclopedia of Type Strains, Phase III (KMG-III): the genomes of soil and plant-associated and newly described type strains.</title>
        <authorList>
            <person name="Whitman W."/>
        </authorList>
    </citation>
    <scope>NUCLEOTIDE SEQUENCE [LARGE SCALE GENOMIC DNA]</scope>
    <source>
        <strain evidence="5 6">CECT 7506</strain>
    </source>
</reference>
<dbReference type="GO" id="GO:0000272">
    <property type="term" value="P:polysaccharide catabolic process"/>
    <property type="evidence" value="ECO:0007669"/>
    <property type="project" value="InterPro"/>
</dbReference>
<gene>
    <name evidence="5" type="ORF">DFP97_104263</name>
</gene>
<keyword evidence="1 3" id="KW-0378">Hydrolase</keyword>
<dbReference type="SUPFAM" id="SSF51445">
    <property type="entry name" value="(Trans)glycosidases"/>
    <property type="match status" value="1"/>
</dbReference>
<dbReference type="OrthoDB" id="9800955at2"/>
<keyword evidence="6" id="KW-1185">Reference proteome</keyword>
<feature type="domain" description="Glycoside hydrolase family 5" evidence="4">
    <location>
        <begin position="3"/>
        <end position="50"/>
    </location>
</feature>
<sequence>MGGAPDYTVDPAWMDRVQQVVDWSLEEGLYVMINVHHDAWMWLRTMPTNHDEVLA</sequence>
<dbReference type="AlphaFoldDB" id="A0A368W8K6"/>
<dbReference type="Proteomes" id="UP000252415">
    <property type="component" value="Unassembled WGS sequence"/>
</dbReference>
<dbReference type="Gene3D" id="3.20.20.80">
    <property type="entry name" value="Glycosidases"/>
    <property type="match status" value="1"/>
</dbReference>
<dbReference type="InterPro" id="IPR001547">
    <property type="entry name" value="Glyco_hydro_5"/>
</dbReference>
<protein>
    <submittedName>
        <fullName evidence="5">Cellulase (Glycosyl hydrolase family 5)</fullName>
    </submittedName>
</protein>
<evidence type="ECO:0000313" key="6">
    <source>
        <dbReference type="Proteomes" id="UP000252415"/>
    </source>
</evidence>
<accession>A0A368W8K6</accession>
<evidence type="ECO:0000259" key="4">
    <source>
        <dbReference type="Pfam" id="PF00150"/>
    </source>
</evidence>
<dbReference type="Pfam" id="PF00150">
    <property type="entry name" value="Cellulase"/>
    <property type="match status" value="1"/>
</dbReference>
<name>A0A368W8K6_9BACL</name>
<evidence type="ECO:0000256" key="2">
    <source>
        <dbReference type="ARBA" id="ARBA00023295"/>
    </source>
</evidence>
<organism evidence="5 6">
    <name type="scientific">Paenibacillus prosopidis</name>
    <dbReference type="NCBI Taxonomy" id="630520"/>
    <lineage>
        <taxon>Bacteria</taxon>
        <taxon>Bacillati</taxon>
        <taxon>Bacillota</taxon>
        <taxon>Bacilli</taxon>
        <taxon>Bacillales</taxon>
        <taxon>Paenibacillaceae</taxon>
        <taxon>Paenibacillus</taxon>
    </lineage>
</organism>
<evidence type="ECO:0000313" key="5">
    <source>
        <dbReference type="EMBL" id="RCW49605.1"/>
    </source>
</evidence>